<evidence type="ECO:0000256" key="1">
    <source>
        <dbReference type="ARBA" id="ARBA00022679"/>
    </source>
</evidence>
<sequence length="115" mass="12533">MKHVLYPEERQEFFKAMFEDVLSTMMSVPDFEQVAVATVCPLAGIIAKKYGAIVLSTSQDEGQTAAVERSAEILDARGITSMLVIPGDVPLVTVEEIQIVLELHEKAPSMTIVPA</sequence>
<evidence type="ECO:0000256" key="4">
    <source>
        <dbReference type="ARBA" id="ARBA00023134"/>
    </source>
</evidence>
<evidence type="ECO:0000256" key="2">
    <source>
        <dbReference type="ARBA" id="ARBA00022695"/>
    </source>
</evidence>
<keyword evidence="2" id="KW-0548">Nucleotidyltransferase</keyword>
<gene>
    <name evidence="5" type="ORF">METZ01_LOCUS467965</name>
</gene>
<dbReference type="PANTHER" id="PTHR40392">
    <property type="entry name" value="2-PHOSPHO-L-LACTATE GUANYLYLTRANSFERASE"/>
    <property type="match status" value="1"/>
</dbReference>
<evidence type="ECO:0008006" key="6">
    <source>
        <dbReference type="Google" id="ProtNLM"/>
    </source>
</evidence>
<dbReference type="EMBL" id="UINC01197558">
    <property type="protein sequence ID" value="SVE15111.1"/>
    <property type="molecule type" value="Genomic_DNA"/>
</dbReference>
<dbReference type="AlphaFoldDB" id="A0A383B5D7"/>
<keyword evidence="3" id="KW-0547">Nucleotide-binding</keyword>
<dbReference type="Gene3D" id="3.90.550.10">
    <property type="entry name" value="Spore Coat Polysaccharide Biosynthesis Protein SpsA, Chain A"/>
    <property type="match status" value="1"/>
</dbReference>
<dbReference type="InterPro" id="IPR002835">
    <property type="entry name" value="CofC"/>
</dbReference>
<evidence type="ECO:0000313" key="5">
    <source>
        <dbReference type="EMBL" id="SVE15111.1"/>
    </source>
</evidence>
<keyword evidence="4" id="KW-0342">GTP-binding</keyword>
<dbReference type="GO" id="GO:0005525">
    <property type="term" value="F:GTP binding"/>
    <property type="evidence" value="ECO:0007669"/>
    <property type="project" value="UniProtKB-KW"/>
</dbReference>
<organism evidence="5">
    <name type="scientific">marine metagenome</name>
    <dbReference type="NCBI Taxonomy" id="408172"/>
    <lineage>
        <taxon>unclassified sequences</taxon>
        <taxon>metagenomes</taxon>
        <taxon>ecological metagenomes</taxon>
    </lineage>
</organism>
<dbReference type="Pfam" id="PF01983">
    <property type="entry name" value="CofC"/>
    <property type="match status" value="1"/>
</dbReference>
<dbReference type="GO" id="GO:0043814">
    <property type="term" value="F:phospholactate guanylyltransferase activity"/>
    <property type="evidence" value="ECO:0007669"/>
    <property type="project" value="InterPro"/>
</dbReference>
<proteinExistence type="predicted"/>
<evidence type="ECO:0000256" key="3">
    <source>
        <dbReference type="ARBA" id="ARBA00022741"/>
    </source>
</evidence>
<dbReference type="SUPFAM" id="SSF53448">
    <property type="entry name" value="Nucleotide-diphospho-sugar transferases"/>
    <property type="match status" value="1"/>
</dbReference>
<feature type="non-terminal residue" evidence="5">
    <location>
        <position position="115"/>
    </location>
</feature>
<dbReference type="InterPro" id="IPR029044">
    <property type="entry name" value="Nucleotide-diphossugar_trans"/>
</dbReference>
<protein>
    <recommendedName>
        <fullName evidence="6">MobA-like NTP transferase domain-containing protein</fullName>
    </recommendedName>
</protein>
<dbReference type="PANTHER" id="PTHR40392:SF1">
    <property type="entry name" value="2-PHOSPHO-L-LACTATE GUANYLYLTRANSFERASE"/>
    <property type="match status" value="1"/>
</dbReference>
<name>A0A383B5D7_9ZZZZ</name>
<keyword evidence="1" id="KW-0808">Transferase</keyword>
<accession>A0A383B5D7</accession>
<reference evidence="5" key="1">
    <citation type="submission" date="2018-05" db="EMBL/GenBank/DDBJ databases">
        <authorList>
            <person name="Lanie J.A."/>
            <person name="Ng W.-L."/>
            <person name="Kazmierczak K.M."/>
            <person name="Andrzejewski T.M."/>
            <person name="Davidsen T.M."/>
            <person name="Wayne K.J."/>
            <person name="Tettelin H."/>
            <person name="Glass J.I."/>
            <person name="Rusch D."/>
            <person name="Podicherti R."/>
            <person name="Tsui H.-C.T."/>
            <person name="Winkler M.E."/>
        </authorList>
    </citation>
    <scope>NUCLEOTIDE SEQUENCE</scope>
</reference>